<comment type="caution">
    <text evidence="1">The sequence shown here is derived from an EMBL/GenBank/DDBJ whole genome shotgun (WGS) entry which is preliminary data.</text>
</comment>
<evidence type="ECO:0000313" key="1">
    <source>
        <dbReference type="EMBL" id="KAK8972788.1"/>
    </source>
</evidence>
<dbReference type="EMBL" id="JBBPBN010000202">
    <property type="protein sequence ID" value="KAK8972788.1"/>
    <property type="molecule type" value="Genomic_DNA"/>
</dbReference>
<reference evidence="1 2" key="1">
    <citation type="journal article" date="2024" name="G3 (Bethesda)">
        <title>Genome assembly of Hibiscus sabdariffa L. provides insights into metabolisms of medicinal natural products.</title>
        <authorList>
            <person name="Kim T."/>
        </authorList>
    </citation>
    <scope>NUCLEOTIDE SEQUENCE [LARGE SCALE GENOMIC DNA]</scope>
    <source>
        <strain evidence="1">TK-2024</strain>
        <tissue evidence="1">Old leaves</tissue>
    </source>
</reference>
<gene>
    <name evidence="1" type="ORF">V6N11_073428</name>
</gene>
<dbReference type="Proteomes" id="UP001396334">
    <property type="component" value="Unassembled WGS sequence"/>
</dbReference>
<sequence length="151" mass="16250">MVGGPRSQSIDVGRTLVGFGIRMLSNQKGTNPLAHVYLLPLLTKRIGRPFSRSTNPLAAARFAAVLHRFGQPTPSTGSSRPPLFPSRSSFLRTAPKRNGDTLDLFYCHRRFGAYSGAKCADCGVNGLGVGGSWLWGDGCLGGRWWLNGDEG</sequence>
<evidence type="ECO:0000313" key="2">
    <source>
        <dbReference type="Proteomes" id="UP001396334"/>
    </source>
</evidence>
<accession>A0ABR2N9F0</accession>
<protein>
    <submittedName>
        <fullName evidence="1">Uncharacterized protein</fullName>
    </submittedName>
</protein>
<keyword evidence="2" id="KW-1185">Reference proteome</keyword>
<organism evidence="1 2">
    <name type="scientific">Hibiscus sabdariffa</name>
    <name type="common">roselle</name>
    <dbReference type="NCBI Taxonomy" id="183260"/>
    <lineage>
        <taxon>Eukaryota</taxon>
        <taxon>Viridiplantae</taxon>
        <taxon>Streptophyta</taxon>
        <taxon>Embryophyta</taxon>
        <taxon>Tracheophyta</taxon>
        <taxon>Spermatophyta</taxon>
        <taxon>Magnoliopsida</taxon>
        <taxon>eudicotyledons</taxon>
        <taxon>Gunneridae</taxon>
        <taxon>Pentapetalae</taxon>
        <taxon>rosids</taxon>
        <taxon>malvids</taxon>
        <taxon>Malvales</taxon>
        <taxon>Malvaceae</taxon>
        <taxon>Malvoideae</taxon>
        <taxon>Hibiscus</taxon>
    </lineage>
</organism>
<name>A0ABR2N9F0_9ROSI</name>
<proteinExistence type="predicted"/>